<name>A0ABS4GNH6_9BACL</name>
<protein>
    <recommendedName>
        <fullName evidence="3">Rubredoxin-like domain-containing protein</fullName>
    </recommendedName>
</protein>
<evidence type="ECO:0008006" key="3">
    <source>
        <dbReference type="Google" id="ProtNLM"/>
    </source>
</evidence>
<sequence>MIRIDEIQNGKADGAKMALWYIFCNNCIEDEQDDGAVERSEPPNQCLVCGSTDLLVYEQIHYFEMFKRKH</sequence>
<organism evidence="1 2">
    <name type="scientific">Ammoniphilus resinae</name>
    <dbReference type="NCBI Taxonomy" id="861532"/>
    <lineage>
        <taxon>Bacteria</taxon>
        <taxon>Bacillati</taxon>
        <taxon>Bacillota</taxon>
        <taxon>Bacilli</taxon>
        <taxon>Bacillales</taxon>
        <taxon>Paenibacillaceae</taxon>
        <taxon>Aneurinibacillus group</taxon>
        <taxon>Ammoniphilus</taxon>
    </lineage>
</organism>
<gene>
    <name evidence="1" type="ORF">J2Z37_001831</name>
</gene>
<comment type="caution">
    <text evidence="1">The sequence shown here is derived from an EMBL/GenBank/DDBJ whole genome shotgun (WGS) entry which is preliminary data.</text>
</comment>
<evidence type="ECO:0000313" key="1">
    <source>
        <dbReference type="EMBL" id="MBP1931830.1"/>
    </source>
</evidence>
<dbReference type="EMBL" id="JAGGKT010000004">
    <property type="protein sequence ID" value="MBP1931830.1"/>
    <property type="molecule type" value="Genomic_DNA"/>
</dbReference>
<evidence type="ECO:0000313" key="2">
    <source>
        <dbReference type="Proteomes" id="UP001519343"/>
    </source>
</evidence>
<proteinExistence type="predicted"/>
<accession>A0ABS4GNH6</accession>
<reference evidence="1 2" key="1">
    <citation type="submission" date="2021-03" db="EMBL/GenBank/DDBJ databases">
        <title>Genomic Encyclopedia of Type Strains, Phase IV (KMG-IV): sequencing the most valuable type-strain genomes for metagenomic binning, comparative biology and taxonomic classification.</title>
        <authorList>
            <person name="Goeker M."/>
        </authorList>
    </citation>
    <scope>NUCLEOTIDE SEQUENCE [LARGE SCALE GENOMIC DNA]</scope>
    <source>
        <strain evidence="1 2">DSM 24738</strain>
    </source>
</reference>
<keyword evidence="2" id="KW-1185">Reference proteome</keyword>
<dbReference type="RefSeq" id="WP_209809913.1">
    <property type="nucleotide sequence ID" value="NZ_JAGGKT010000004.1"/>
</dbReference>
<dbReference type="Proteomes" id="UP001519343">
    <property type="component" value="Unassembled WGS sequence"/>
</dbReference>